<sequence>MVKSIFWNAQGVLDSEFLRYFRLMVKVQKPDIVAVVEPRISGVKADRFIRLSGFDFSYRVEANGFSGGIWVLWKPTVRFDVLAVSSQFIHGWVFDVLERKTVAMTFVYASPNSGKRALLWNYLRALDPGSNIGWVLGGDFNAIACTSERRGGS</sequence>
<dbReference type="InterPro" id="IPR005135">
    <property type="entry name" value="Endo/exonuclease/phosphatase"/>
</dbReference>
<name>A0A9W7MK20_HIBTR</name>
<dbReference type="GO" id="GO:0003824">
    <property type="term" value="F:catalytic activity"/>
    <property type="evidence" value="ECO:0007669"/>
    <property type="project" value="InterPro"/>
</dbReference>
<dbReference type="Gene3D" id="3.60.10.10">
    <property type="entry name" value="Endonuclease/exonuclease/phosphatase"/>
    <property type="match status" value="1"/>
</dbReference>
<dbReference type="InterPro" id="IPR036691">
    <property type="entry name" value="Endo/exonu/phosph_ase_sf"/>
</dbReference>
<dbReference type="PANTHER" id="PTHR35218">
    <property type="entry name" value="RNASE H DOMAIN-CONTAINING PROTEIN"/>
    <property type="match status" value="1"/>
</dbReference>
<keyword evidence="3" id="KW-1185">Reference proteome</keyword>
<feature type="domain" description="Endonuclease/exonuclease/phosphatase" evidence="1">
    <location>
        <begin position="7"/>
        <end position="150"/>
    </location>
</feature>
<evidence type="ECO:0000259" key="1">
    <source>
        <dbReference type="Pfam" id="PF03372"/>
    </source>
</evidence>
<reference evidence="2" key="1">
    <citation type="submission" date="2023-05" db="EMBL/GenBank/DDBJ databases">
        <title>Genome and transcriptome analyses reveal genes involved in the formation of fine ridges on petal epidermal cells in Hibiscus trionum.</title>
        <authorList>
            <person name="Koshimizu S."/>
            <person name="Masuda S."/>
            <person name="Ishii T."/>
            <person name="Shirasu K."/>
            <person name="Hoshino A."/>
            <person name="Arita M."/>
        </authorList>
    </citation>
    <scope>NUCLEOTIDE SEQUENCE</scope>
    <source>
        <strain evidence="2">Hamamatsu line</strain>
    </source>
</reference>
<evidence type="ECO:0000313" key="2">
    <source>
        <dbReference type="EMBL" id="GMJ04884.1"/>
    </source>
</evidence>
<accession>A0A9W7MK20</accession>
<dbReference type="Proteomes" id="UP001165190">
    <property type="component" value="Unassembled WGS sequence"/>
</dbReference>
<gene>
    <name evidence="2" type="ORF">HRI_004157600</name>
</gene>
<dbReference type="PANTHER" id="PTHR35218:SF9">
    <property type="entry name" value="ENDONUCLEASE_EXONUCLEASE_PHOSPHATASE DOMAIN-CONTAINING PROTEIN"/>
    <property type="match status" value="1"/>
</dbReference>
<evidence type="ECO:0000313" key="3">
    <source>
        <dbReference type="Proteomes" id="UP001165190"/>
    </source>
</evidence>
<dbReference type="EMBL" id="BSYR01000042">
    <property type="protein sequence ID" value="GMJ04884.1"/>
    <property type="molecule type" value="Genomic_DNA"/>
</dbReference>
<dbReference type="SUPFAM" id="SSF56219">
    <property type="entry name" value="DNase I-like"/>
    <property type="match status" value="1"/>
</dbReference>
<dbReference type="OrthoDB" id="1001695at2759"/>
<comment type="caution">
    <text evidence="2">The sequence shown here is derived from an EMBL/GenBank/DDBJ whole genome shotgun (WGS) entry which is preliminary data.</text>
</comment>
<organism evidence="2 3">
    <name type="scientific">Hibiscus trionum</name>
    <name type="common">Flower of an hour</name>
    <dbReference type="NCBI Taxonomy" id="183268"/>
    <lineage>
        <taxon>Eukaryota</taxon>
        <taxon>Viridiplantae</taxon>
        <taxon>Streptophyta</taxon>
        <taxon>Embryophyta</taxon>
        <taxon>Tracheophyta</taxon>
        <taxon>Spermatophyta</taxon>
        <taxon>Magnoliopsida</taxon>
        <taxon>eudicotyledons</taxon>
        <taxon>Gunneridae</taxon>
        <taxon>Pentapetalae</taxon>
        <taxon>rosids</taxon>
        <taxon>malvids</taxon>
        <taxon>Malvales</taxon>
        <taxon>Malvaceae</taxon>
        <taxon>Malvoideae</taxon>
        <taxon>Hibiscus</taxon>
    </lineage>
</organism>
<dbReference type="Pfam" id="PF03372">
    <property type="entry name" value="Exo_endo_phos"/>
    <property type="match status" value="1"/>
</dbReference>
<protein>
    <recommendedName>
        <fullName evidence="1">Endonuclease/exonuclease/phosphatase domain-containing protein</fullName>
    </recommendedName>
</protein>
<proteinExistence type="predicted"/>
<dbReference type="AlphaFoldDB" id="A0A9W7MK20"/>